<dbReference type="Pfam" id="PF02622">
    <property type="entry name" value="DUF179"/>
    <property type="match status" value="1"/>
</dbReference>
<evidence type="ECO:0000256" key="1">
    <source>
        <dbReference type="ARBA" id="ARBA00009600"/>
    </source>
</evidence>
<evidence type="ECO:0000313" key="2">
    <source>
        <dbReference type="EMBL" id="GGC63986.1"/>
    </source>
</evidence>
<dbReference type="PANTHER" id="PTHR30327">
    <property type="entry name" value="UNCHARACTERIZED PROTEIN YQGE"/>
    <property type="match status" value="1"/>
</dbReference>
<evidence type="ECO:0000313" key="3">
    <source>
        <dbReference type="Proteomes" id="UP000641514"/>
    </source>
</evidence>
<accession>A0A916UAJ2</accession>
<dbReference type="InterPro" id="IPR003774">
    <property type="entry name" value="AlgH-like"/>
</dbReference>
<name>A0A916UAJ2_9ACTN</name>
<protein>
    <recommendedName>
        <fullName evidence="4">Transcriptional regulator</fullName>
    </recommendedName>
</protein>
<dbReference type="GO" id="GO:0005829">
    <property type="term" value="C:cytosol"/>
    <property type="evidence" value="ECO:0007669"/>
    <property type="project" value="TreeGrafter"/>
</dbReference>
<organism evidence="2 3">
    <name type="scientific">Hoyosella rhizosphaerae</name>
    <dbReference type="NCBI Taxonomy" id="1755582"/>
    <lineage>
        <taxon>Bacteria</taxon>
        <taxon>Bacillati</taxon>
        <taxon>Actinomycetota</taxon>
        <taxon>Actinomycetes</taxon>
        <taxon>Mycobacteriales</taxon>
        <taxon>Hoyosellaceae</taxon>
        <taxon>Hoyosella</taxon>
    </lineage>
</organism>
<dbReference type="PANTHER" id="PTHR30327:SF1">
    <property type="entry name" value="UPF0301 PROTEIN YQGE"/>
    <property type="match status" value="1"/>
</dbReference>
<dbReference type="Gene3D" id="3.40.1740.10">
    <property type="entry name" value="VC0467-like"/>
    <property type="match status" value="1"/>
</dbReference>
<dbReference type="EMBL" id="BMJH01000001">
    <property type="protein sequence ID" value="GGC63986.1"/>
    <property type="molecule type" value="Genomic_DNA"/>
</dbReference>
<gene>
    <name evidence="2" type="ORF">GCM10011410_15560</name>
</gene>
<comment type="similarity">
    <text evidence="1">Belongs to the UPF0301 (AlgH) family.</text>
</comment>
<reference evidence="2" key="1">
    <citation type="journal article" date="2014" name="Int. J. Syst. Evol. Microbiol.">
        <title>Complete genome sequence of Corynebacterium casei LMG S-19264T (=DSM 44701T), isolated from a smear-ripened cheese.</title>
        <authorList>
            <consortium name="US DOE Joint Genome Institute (JGI-PGF)"/>
            <person name="Walter F."/>
            <person name="Albersmeier A."/>
            <person name="Kalinowski J."/>
            <person name="Ruckert C."/>
        </authorList>
    </citation>
    <scope>NUCLEOTIDE SEQUENCE</scope>
    <source>
        <strain evidence="2">CGMCC 1.15478</strain>
    </source>
</reference>
<dbReference type="SUPFAM" id="SSF143456">
    <property type="entry name" value="VC0467-like"/>
    <property type="match status" value="1"/>
</dbReference>
<keyword evidence="3" id="KW-1185">Reference proteome</keyword>
<evidence type="ECO:0008006" key="4">
    <source>
        <dbReference type="Google" id="ProtNLM"/>
    </source>
</evidence>
<proteinExistence type="inferred from homology"/>
<comment type="caution">
    <text evidence="2">The sequence shown here is derived from an EMBL/GenBank/DDBJ whole genome shotgun (WGS) entry which is preliminary data.</text>
</comment>
<dbReference type="AlphaFoldDB" id="A0A916UAJ2"/>
<dbReference type="Proteomes" id="UP000641514">
    <property type="component" value="Unassembled WGS sequence"/>
</dbReference>
<sequence length="116" mass="12805">MNREAALCLGTVRPGFSADGVKGLRQVEGRTVMIDLDADAEFLAPLLQGVRIFVGYAGWSASQLDAEIARGDWMVFPSLTADVLAHARIDLWARILRRQEGKLSMLATHPIELERN</sequence>
<reference evidence="2" key="2">
    <citation type="submission" date="2020-09" db="EMBL/GenBank/DDBJ databases">
        <authorList>
            <person name="Sun Q."/>
            <person name="Zhou Y."/>
        </authorList>
    </citation>
    <scope>NUCLEOTIDE SEQUENCE</scope>
    <source>
        <strain evidence="2">CGMCC 1.15478</strain>
    </source>
</reference>